<feature type="region of interest" description="Disordered" evidence="1">
    <location>
        <begin position="515"/>
        <end position="662"/>
    </location>
</feature>
<dbReference type="PANTHER" id="PTHR46653:SF1">
    <property type="entry name" value="SPECIFICITY PROTEIN PHOSPHATASE, PUTATIVE-RELATED"/>
    <property type="match status" value="1"/>
</dbReference>
<feature type="region of interest" description="Disordered" evidence="1">
    <location>
        <begin position="453"/>
        <end position="479"/>
    </location>
</feature>
<feature type="compositionally biased region" description="Low complexity" evidence="1">
    <location>
        <begin position="520"/>
        <end position="538"/>
    </location>
</feature>
<evidence type="ECO:0000313" key="4">
    <source>
        <dbReference type="Proteomes" id="UP000070089"/>
    </source>
</evidence>
<feature type="compositionally biased region" description="Polar residues" evidence="1">
    <location>
        <begin position="456"/>
        <end position="470"/>
    </location>
</feature>
<sequence length="662" mass="72318">MASSEMLDVPLFMANRVLDNIFVGGCYAAEDRDFVFTNSVTRVINCCSHTFTNCFQGVGIRYLSYQFDEDGNSTMFDSRDETITQVVRFVNEAVEKDECVLIHSVNGDSRSVVLLAGYLVHRFHWPPHRALQFITTKRFSSKPHQNYVRQLHEFANRRRTKYGEFKDIFGSTRGLKLNHQEILHRNTFLNAVMAQPNPEELVRQKGIHAILSDCQIHVEVPPAPEKHITWRDGLVTAQIPSTYANFDANGRPVGSQSSLIFRPRTPSYRSGQQVRCIPVRMDPSLLPAISFDLDLPLHKRRSDGYLAPVTSSLEGYAVVAKPVSILAKVGTATRSAYDASSVYVPRDEFEAILVAPRGEDVRNESISERSDISRQSDRPTSARRPQSTMGMPPVHISQMSATQKGQGVGGMRGANPSYGKALGSNYENQKAARQNAAPLLANVALTKMGQAGQGAYNRTSSDPNVRSGSLTKLRPPTPPRKLEELAAEAAAAAAAQQAGDQSAAHVAQQAYSHAQQHIYSQQQTPQMSQAQQQAHTSARMSQPNRMSSSYSAGSSPGMSRSAQPRGSMSSRGSDYMQPRTPTQQGSTGTRPVSGPSRYAPAASPMTNRGSFSGQSGPRTPTLSNRPHGSQSPSSAYRPISAGRPAQQGFSGTQSGRYSFGGY</sequence>
<feature type="region of interest" description="Disordered" evidence="1">
    <location>
        <begin position="362"/>
        <end position="422"/>
    </location>
</feature>
<dbReference type="Gene3D" id="3.90.190.10">
    <property type="entry name" value="Protein tyrosine phosphatase superfamily"/>
    <property type="match status" value="1"/>
</dbReference>
<reference evidence="3 4" key="1">
    <citation type="journal article" date="2015" name="Mol. Biochem. Parasitol.">
        <title>Identification of polymorphic genes for use in assemblage B genotyping assays through comparative genomics of multiple assemblage B Giardia duodenalis isolates.</title>
        <authorList>
            <person name="Wielinga C."/>
            <person name="Thompson R.C."/>
            <person name="Monis P."/>
            <person name="Ryan U."/>
        </authorList>
    </citation>
    <scope>NUCLEOTIDE SEQUENCE [LARGE SCALE GENOMIC DNA]</scope>
    <source>
        <strain evidence="3 4">BAH15c1</strain>
    </source>
</reference>
<organism evidence="3 4">
    <name type="scientific">Giardia duodenalis assemblage B</name>
    <dbReference type="NCBI Taxonomy" id="1394984"/>
    <lineage>
        <taxon>Eukaryota</taxon>
        <taxon>Metamonada</taxon>
        <taxon>Diplomonadida</taxon>
        <taxon>Hexamitidae</taxon>
        <taxon>Giardiinae</taxon>
        <taxon>Giardia</taxon>
    </lineage>
</organism>
<feature type="compositionally biased region" description="Polar residues" evidence="1">
    <location>
        <begin position="604"/>
        <end position="634"/>
    </location>
</feature>
<feature type="compositionally biased region" description="Low complexity" evidence="1">
    <location>
        <begin position="545"/>
        <end position="562"/>
    </location>
</feature>
<feature type="compositionally biased region" description="Basic and acidic residues" evidence="1">
    <location>
        <begin position="362"/>
        <end position="377"/>
    </location>
</feature>
<keyword evidence="3" id="KW-0808">Transferase</keyword>
<feature type="compositionally biased region" description="Polar residues" evidence="1">
    <location>
        <begin position="647"/>
        <end position="656"/>
    </location>
</feature>
<dbReference type="Pfam" id="PF00782">
    <property type="entry name" value="DSPc"/>
    <property type="match status" value="1"/>
</dbReference>
<dbReference type="PROSITE" id="PS50054">
    <property type="entry name" value="TYR_PHOSPHATASE_DUAL"/>
    <property type="match status" value="1"/>
</dbReference>
<feature type="domain" description="Tyrosine-protein phosphatase" evidence="2">
    <location>
        <begin position="12"/>
        <end position="160"/>
    </location>
</feature>
<feature type="compositionally biased region" description="Polar residues" evidence="1">
    <location>
        <begin position="579"/>
        <end position="590"/>
    </location>
</feature>
<evidence type="ECO:0000313" key="3">
    <source>
        <dbReference type="EMBL" id="KWX15837.1"/>
    </source>
</evidence>
<dbReference type="SMART" id="SM00195">
    <property type="entry name" value="DSPc"/>
    <property type="match status" value="1"/>
</dbReference>
<proteinExistence type="predicted"/>
<comment type="caution">
    <text evidence="3">The sequence shown here is derived from an EMBL/GenBank/DDBJ whole genome shotgun (WGS) entry which is preliminary data.</text>
</comment>
<dbReference type="PANTHER" id="PTHR46653">
    <property type="entry name" value="SPECIFICITY PROTEIN PHOSPHATASE, PUTATIVE-RELATED"/>
    <property type="match status" value="1"/>
</dbReference>
<accession>A0A132P0L7</accession>
<dbReference type="AlphaFoldDB" id="A0A132P0L7"/>
<dbReference type="InterPro" id="IPR020422">
    <property type="entry name" value="TYR_PHOSPHATASE_DUAL_dom"/>
</dbReference>
<dbReference type="InterPro" id="IPR000340">
    <property type="entry name" value="Dual-sp_phosphatase_cat-dom"/>
</dbReference>
<dbReference type="OrthoDB" id="10252009at2759"/>
<dbReference type="VEuPathDB" id="GiardiaDB:QR46_0155"/>
<dbReference type="EMBL" id="JXTI01000002">
    <property type="protein sequence ID" value="KWX15837.1"/>
    <property type="molecule type" value="Genomic_DNA"/>
</dbReference>
<gene>
    <name evidence="3" type="ORF">QR46_0155</name>
</gene>
<evidence type="ECO:0000256" key="1">
    <source>
        <dbReference type="SAM" id="MobiDB-lite"/>
    </source>
</evidence>
<name>A0A132P0L7_GIAIN</name>
<dbReference type="CDD" id="cd14498">
    <property type="entry name" value="DSP"/>
    <property type="match status" value="1"/>
</dbReference>
<dbReference type="Proteomes" id="UP000070089">
    <property type="component" value="Unassembled WGS sequence"/>
</dbReference>
<dbReference type="SUPFAM" id="SSF52799">
    <property type="entry name" value="(Phosphotyrosine protein) phosphatases II"/>
    <property type="match status" value="1"/>
</dbReference>
<evidence type="ECO:0000259" key="2">
    <source>
        <dbReference type="PROSITE" id="PS50054"/>
    </source>
</evidence>
<protein>
    <submittedName>
        <fullName evidence="3">Putative Polynucleotide 3'-phosphatase / Polynucleotide 5'-hydroxy-kinase/Phosphatase</fullName>
    </submittedName>
</protein>
<keyword evidence="3" id="KW-0418">Kinase</keyword>
<dbReference type="InterPro" id="IPR029021">
    <property type="entry name" value="Prot-tyrosine_phosphatase-like"/>
</dbReference>
<dbReference type="GO" id="GO:0016301">
    <property type="term" value="F:kinase activity"/>
    <property type="evidence" value="ECO:0007669"/>
    <property type="project" value="UniProtKB-KW"/>
</dbReference>